<dbReference type="GO" id="GO:0003677">
    <property type="term" value="F:DNA binding"/>
    <property type="evidence" value="ECO:0007669"/>
    <property type="project" value="UniProtKB-KW"/>
</dbReference>
<evidence type="ECO:0000256" key="1">
    <source>
        <dbReference type="ARBA" id="ARBA00004123"/>
    </source>
</evidence>
<feature type="compositionally biased region" description="Basic and acidic residues" evidence="7">
    <location>
        <begin position="782"/>
        <end position="793"/>
    </location>
</feature>
<dbReference type="GO" id="GO:0016602">
    <property type="term" value="C:CCAAT-binding factor complex"/>
    <property type="evidence" value="ECO:0007669"/>
    <property type="project" value="InterPro"/>
</dbReference>
<dbReference type="PROSITE" id="PS51061">
    <property type="entry name" value="R3H"/>
    <property type="match status" value="1"/>
</dbReference>
<evidence type="ECO:0000256" key="4">
    <source>
        <dbReference type="ARBA" id="ARBA00023159"/>
    </source>
</evidence>
<evidence type="ECO:0000256" key="6">
    <source>
        <dbReference type="ARBA" id="ARBA00023242"/>
    </source>
</evidence>
<feature type="region of interest" description="Disordered" evidence="7">
    <location>
        <begin position="1041"/>
        <end position="1181"/>
    </location>
</feature>
<protein>
    <recommendedName>
        <fullName evidence="8">R3H domain-containing protein</fullName>
    </recommendedName>
</protein>
<feature type="compositionally biased region" description="Polar residues" evidence="7">
    <location>
        <begin position="741"/>
        <end position="764"/>
    </location>
</feature>
<proteinExistence type="predicted"/>
<feature type="region of interest" description="Disordered" evidence="7">
    <location>
        <begin position="877"/>
        <end position="900"/>
    </location>
</feature>
<keyword evidence="5" id="KW-0804">Transcription</keyword>
<accession>A0AAU9WRT1</accession>
<dbReference type="Gene3D" id="6.10.250.2430">
    <property type="match status" value="1"/>
</dbReference>
<sequence>MPRSRSRSRSPRGRVFTERRRSRSRSKERRKDVDRRRSRSRSPKRRRHRSFSRSPSPRRHRRSQSPRRRRSRSSSPRRSKRSRSRSAEKRKTDKNDTSTEGDKRTEATVDVEEIPNEDEEAMMKMMGFSNFDSTKGKHVAGACNSSYSSVKKANKYSYQSKLVIFLSRINEDIGETSKMAMEAAPTSPQLTNYAAQNTATVTHTVPASHTTVNLIQPDQGKGLYIVDPSQQHALQMFGSPDQRTFMANPVEFNPTAGTITTTAVSNGNGQITMMNGQALGAQRLPVAMETLDEPLYVNAKQYHRIIKRRQARAKLEAEGKIPKTRKKYLHESRHQHACRRRRSNGGRFITKTNEDGTIVQEEDTGEGQVYQEGMVPTQEHSAQEHAYSNVVPAPESNRRVKCPMVCHFHGRYKSAIEQKFLEQAEEEITKFCNSCGLRDNSVLVFPPLDAHYRFLIHQLVGESSRLQTVSVGQGRQRRIVIYFTSKRDSHKMTQPQSRAEKTFFGRGRGRRTKRPDQALYVPGALGKAKNDQMKESASSEISKINSDINDGVTPCAPKDDSHPNKEKQCSQTCESKLNDTLCQDIPLCTEELVDDIAAGIDSTSLKGNMEHARTNMASDLSVNERLQNVGIGDEWEKIALPYSGNKIEFPESSSEAYDKESVDSLAKVINESDQTLDTSSQSRSFSQENCCDKDVGLENDLSHAFTTTGNGTVCKERIGKCIVDTKHDSCIEMEEKIVSEQNQGTVYSTENDSDDSNLQKTETQSLKEDSISKGNFNDIPFDEQKAETKGGVEERRTDLDLPIDDLEPAISILSRGDNANEARTGISALHSESDSVNLDDSVIEEGYDILLDPGSDQQQEKVKNKEFLDDHTQPEATLEDVESSSVVGEGLSQPCGATSDMPVARTGPQTYPTNVQIDHQGLPISNYNAELDEDATPVELGKSQPSMSKEERLDEAGIKSMEMTSASVCEDAENCENQPSGTLDVSPTSLVLEKDSASQRFKSDVGNLNENAEELHTQTEITGEEAHEVYKNKHGVSNLSVTELNENVGEPEMQHDKTLKKKKRKKDKDGDKSKSKEKGEKTKRKEKKNSKEKSDKDENLDSKQKEKKHKKSKSKEESPKQGDTEDLNACGKVIERETTTQIKLQAGSSIEKKDNDSEDDDDNWESNFSESGDCLNPEHSEELTRLTGIANPEVHKTQFDVYSFTPKEVELDDEEFGHIVEIYNFSPDLKTQDLMQALSSFRSKGFDIKWVDDTHALAVFSSRHTAQDAIKLCSGPLMKLRPVCEGTSESKKKASRCFDLPQPYKERPQTSKLLADTLVTKVLGVKSKMTREERAKEREKLKEAKTKRQEEKMRQADIWGD</sequence>
<dbReference type="SMART" id="SM00521">
    <property type="entry name" value="CBF"/>
    <property type="match status" value="1"/>
</dbReference>
<evidence type="ECO:0000313" key="10">
    <source>
        <dbReference type="Proteomes" id="UP001159428"/>
    </source>
</evidence>
<dbReference type="InterPro" id="IPR013957">
    <property type="entry name" value="SNRNP27"/>
</dbReference>
<comment type="subcellular location">
    <subcellularLocation>
        <location evidence="1">Nucleus</location>
    </subcellularLocation>
</comment>
<dbReference type="InterPro" id="IPR001374">
    <property type="entry name" value="R3H_dom"/>
</dbReference>
<keyword evidence="2" id="KW-0805">Transcription regulation</keyword>
<evidence type="ECO:0000256" key="3">
    <source>
        <dbReference type="ARBA" id="ARBA00023125"/>
    </source>
</evidence>
<dbReference type="InterPro" id="IPR039884">
    <property type="entry name" value="R3HC1/R3HCL"/>
</dbReference>
<dbReference type="InterPro" id="IPR035979">
    <property type="entry name" value="RBD_domain_sf"/>
</dbReference>
<evidence type="ECO:0000256" key="7">
    <source>
        <dbReference type="SAM" id="MobiDB-lite"/>
    </source>
</evidence>
<feature type="region of interest" description="Disordered" evidence="7">
    <location>
        <begin position="741"/>
        <end position="793"/>
    </location>
</feature>
<feature type="compositionally biased region" description="Basic and acidic residues" evidence="7">
    <location>
        <begin position="1067"/>
        <end position="1080"/>
    </location>
</feature>
<dbReference type="PROSITE" id="PS51152">
    <property type="entry name" value="NFYA_HAP2_2"/>
    <property type="match status" value="1"/>
</dbReference>
<dbReference type="SUPFAM" id="SSF54928">
    <property type="entry name" value="RNA-binding domain, RBD"/>
    <property type="match status" value="1"/>
</dbReference>
<dbReference type="Pfam" id="PF01424">
    <property type="entry name" value="R3H"/>
    <property type="match status" value="1"/>
</dbReference>
<keyword evidence="10" id="KW-1185">Reference proteome</keyword>
<dbReference type="PROSITE" id="PS00686">
    <property type="entry name" value="NFYA_HAP2_1"/>
    <property type="match status" value="1"/>
</dbReference>
<reference evidence="9 10" key="1">
    <citation type="submission" date="2022-05" db="EMBL/GenBank/DDBJ databases">
        <authorList>
            <consortium name="Genoscope - CEA"/>
            <person name="William W."/>
        </authorList>
    </citation>
    <scope>NUCLEOTIDE SEQUENCE [LARGE SCALE GENOMIC DNA]</scope>
</reference>
<feature type="compositionally biased region" description="Basic residues" evidence="7">
    <location>
        <begin position="1"/>
        <end position="12"/>
    </location>
</feature>
<keyword evidence="6" id="KW-0539">Nucleus</keyword>
<dbReference type="PANTHER" id="PTHR21678:SF0">
    <property type="entry name" value="C3H1-TYPE DOMAIN-CONTAINING PROTEIN"/>
    <property type="match status" value="1"/>
</dbReference>
<keyword evidence="3" id="KW-0238">DNA-binding</keyword>
<dbReference type="SMART" id="SM00393">
    <property type="entry name" value="R3H"/>
    <property type="match status" value="1"/>
</dbReference>
<dbReference type="Proteomes" id="UP001159428">
    <property type="component" value="Unassembled WGS sequence"/>
</dbReference>
<dbReference type="GO" id="GO:0008380">
    <property type="term" value="P:RNA splicing"/>
    <property type="evidence" value="ECO:0007669"/>
    <property type="project" value="InterPro"/>
</dbReference>
<feature type="domain" description="R3H" evidence="8">
    <location>
        <begin position="418"/>
        <end position="485"/>
    </location>
</feature>
<feature type="compositionally biased region" description="Basic and acidic residues" evidence="7">
    <location>
        <begin position="85"/>
        <end position="107"/>
    </location>
</feature>
<dbReference type="Pfam" id="PF08648">
    <property type="entry name" value="SNRNP27"/>
    <property type="match status" value="1"/>
</dbReference>
<dbReference type="GO" id="GO:0003700">
    <property type="term" value="F:DNA-binding transcription factor activity"/>
    <property type="evidence" value="ECO:0007669"/>
    <property type="project" value="InterPro"/>
</dbReference>
<dbReference type="InterPro" id="IPR036867">
    <property type="entry name" value="R3H_dom_sf"/>
</dbReference>
<gene>
    <name evidence="9" type="ORF">PMEA_00009568</name>
</gene>
<feature type="region of interest" description="Disordered" evidence="7">
    <location>
        <begin position="1329"/>
        <end position="1361"/>
    </location>
</feature>
<dbReference type="Pfam" id="PF02045">
    <property type="entry name" value="CBFB_NFYA"/>
    <property type="match status" value="1"/>
</dbReference>
<keyword evidence="4" id="KW-0010">Activator</keyword>
<comment type="caution">
    <text evidence="9">The sequence shown here is derived from an EMBL/GenBank/DDBJ whole genome shotgun (WGS) entry which is preliminary data.</text>
</comment>
<feature type="compositionally biased region" description="Basic and acidic residues" evidence="7">
    <location>
        <begin position="1089"/>
        <end position="1104"/>
    </location>
</feature>
<dbReference type="SUPFAM" id="SSF82708">
    <property type="entry name" value="R3H domain"/>
    <property type="match status" value="1"/>
</dbReference>
<name>A0AAU9WRT1_9CNID</name>
<evidence type="ECO:0000256" key="2">
    <source>
        <dbReference type="ARBA" id="ARBA00023015"/>
    </source>
</evidence>
<evidence type="ECO:0000313" key="9">
    <source>
        <dbReference type="EMBL" id="CAH3123298.1"/>
    </source>
</evidence>
<dbReference type="PRINTS" id="PR00616">
    <property type="entry name" value="CCAATSUBUNTB"/>
</dbReference>
<dbReference type="Gene3D" id="3.30.70.330">
    <property type="match status" value="1"/>
</dbReference>
<dbReference type="InterPro" id="IPR018362">
    <property type="entry name" value="CCAAT-binding_factor_CS"/>
</dbReference>
<dbReference type="InterPro" id="IPR001289">
    <property type="entry name" value="NFYA"/>
</dbReference>
<organism evidence="9 10">
    <name type="scientific">Pocillopora meandrina</name>
    <dbReference type="NCBI Taxonomy" id="46732"/>
    <lineage>
        <taxon>Eukaryota</taxon>
        <taxon>Metazoa</taxon>
        <taxon>Cnidaria</taxon>
        <taxon>Anthozoa</taxon>
        <taxon>Hexacorallia</taxon>
        <taxon>Scleractinia</taxon>
        <taxon>Astrocoeniina</taxon>
        <taxon>Pocilloporidae</taxon>
        <taxon>Pocillopora</taxon>
    </lineage>
</organism>
<feature type="compositionally biased region" description="Basic and acidic residues" evidence="7">
    <location>
        <begin position="1329"/>
        <end position="1355"/>
    </location>
</feature>
<evidence type="ECO:0000259" key="8">
    <source>
        <dbReference type="PROSITE" id="PS51061"/>
    </source>
</evidence>
<dbReference type="EMBL" id="CALNXJ010000019">
    <property type="protein sequence ID" value="CAH3123298.1"/>
    <property type="molecule type" value="Genomic_DNA"/>
</dbReference>
<dbReference type="PANTHER" id="PTHR21678">
    <property type="entry name" value="GROWTH INHIBITION AND DIFFERENTIATION RELATED PROTEIN 88"/>
    <property type="match status" value="1"/>
</dbReference>
<evidence type="ECO:0000256" key="5">
    <source>
        <dbReference type="ARBA" id="ARBA00023163"/>
    </source>
</evidence>
<feature type="compositionally biased region" description="Basic residues" evidence="7">
    <location>
        <begin position="36"/>
        <end position="84"/>
    </location>
</feature>
<feature type="region of interest" description="Disordered" evidence="7">
    <location>
        <begin position="1"/>
        <end position="115"/>
    </location>
</feature>
<feature type="compositionally biased region" description="Basic and acidic residues" evidence="7">
    <location>
        <begin position="1114"/>
        <end position="1123"/>
    </location>
</feature>
<dbReference type="InterPro" id="IPR012677">
    <property type="entry name" value="Nucleotide-bd_a/b_plait_sf"/>
</dbReference>
<dbReference type="Gene3D" id="3.30.1370.50">
    <property type="entry name" value="R3H-like domain"/>
    <property type="match status" value="1"/>
</dbReference>